<dbReference type="STRING" id="749551.HMPREF9555_01560"/>
<dbReference type="EMBL" id="AECV01000034">
    <property type="protein sequence ID" value="EFW29284.1"/>
    <property type="molecule type" value="Genomic_DNA"/>
</dbReference>
<protein>
    <submittedName>
        <fullName evidence="2">Uncharacterized protein</fullName>
    </submittedName>
</protein>
<feature type="non-terminal residue" evidence="2">
    <location>
        <position position="1"/>
    </location>
</feature>
<comment type="caution">
    <text evidence="2">The sequence shown here is derived from an EMBL/GenBank/DDBJ whole genome shotgun (WGS) entry which is preliminary data.</text>
</comment>
<dbReference type="HOGENOM" id="CLU_597919_0_0_9"/>
<evidence type="ECO:0000313" key="2">
    <source>
        <dbReference type="EMBL" id="EFW29284.1"/>
    </source>
</evidence>
<proteinExistence type="predicted"/>
<dbReference type="AlphaFoldDB" id="E7N3H0"/>
<keyword evidence="1" id="KW-0175">Coiled coil</keyword>
<dbReference type="Proteomes" id="UP000004633">
    <property type="component" value="Unassembled WGS sequence"/>
</dbReference>
<evidence type="ECO:0000256" key="1">
    <source>
        <dbReference type="SAM" id="Coils"/>
    </source>
</evidence>
<organism evidence="2 3">
    <name type="scientific">Selenomonas artemidis F0399</name>
    <dbReference type="NCBI Taxonomy" id="749551"/>
    <lineage>
        <taxon>Bacteria</taxon>
        <taxon>Bacillati</taxon>
        <taxon>Bacillota</taxon>
        <taxon>Negativicutes</taxon>
        <taxon>Selenomonadales</taxon>
        <taxon>Selenomonadaceae</taxon>
        <taxon>Selenomonas</taxon>
    </lineage>
</organism>
<dbReference type="RefSeq" id="WP_009350203.1">
    <property type="nucleotide sequence ID" value="NZ_GL638147.1"/>
</dbReference>
<gene>
    <name evidence="2" type="ORF">HMPREF9555_01560</name>
</gene>
<accession>E7N3H0</accession>
<name>E7N3H0_9FIRM</name>
<sequence>GAPPAADAGTAAEVRDSAAQVALDRAAARLSYAEQRAEELRAALETAEDAEEAARGDYADALEEVRDADEELNQAYKDLTAAALYVGEARTARTESEADLALAERDHAAAMRQLARWGAGRSAQAGIEYYAWHGGEGGVGHQRYHPVSYSYSDGKLEFGVSTAYVVSRTGKKQGHVSGFTDTTVDLGLWNKHDRYDVRYGLSVNLPTGMAQIHDNAVVSDTVAALTRFGEGWNWTPNITIRRKINETDSWYYRLAYAIRGKYDYTLDMDLHDPPTVHPADRYEGEVRYLHAAKNDRLTAFLRTNVFTGRSKESREVYHEGAEGLLGLFYTKRYTKKDSFKAYVMYELRGAPIYKTAAEQHSDNTFTHYYGIGITRELSNNRRARLMLHHRRSKGTFISPLNSENGEDQMRTSVQVGYDLRISDREALSLDAERYFYRSNPHERYHGWGVALTFSRSF</sequence>
<feature type="coiled-coil region" evidence="1">
    <location>
        <begin position="23"/>
        <end position="82"/>
    </location>
</feature>
<keyword evidence="3" id="KW-1185">Reference proteome</keyword>
<reference evidence="2 3" key="1">
    <citation type="submission" date="2010-08" db="EMBL/GenBank/DDBJ databases">
        <authorList>
            <person name="Weinstock G."/>
            <person name="Sodergren E."/>
            <person name="Clifton S."/>
            <person name="Fulton L."/>
            <person name="Fulton B."/>
            <person name="Courtney L."/>
            <person name="Fronick C."/>
            <person name="Harrison M."/>
            <person name="Strong C."/>
            <person name="Farmer C."/>
            <person name="Delahaunty K."/>
            <person name="Markovic C."/>
            <person name="Hall O."/>
            <person name="Minx P."/>
            <person name="Tomlinson C."/>
            <person name="Mitreva M."/>
            <person name="Hou S."/>
            <person name="Chen J."/>
            <person name="Wollam A."/>
            <person name="Pepin K.H."/>
            <person name="Johnson M."/>
            <person name="Bhonagiri V."/>
            <person name="Zhang X."/>
            <person name="Suruliraj S."/>
            <person name="Warren W."/>
            <person name="Chinwalla A."/>
            <person name="Mardis E.R."/>
            <person name="Wilson R.K."/>
        </authorList>
    </citation>
    <scope>NUCLEOTIDE SEQUENCE [LARGE SCALE GENOMIC DNA]</scope>
    <source>
        <strain evidence="2 3">F0399</strain>
    </source>
</reference>
<evidence type="ECO:0000313" key="3">
    <source>
        <dbReference type="Proteomes" id="UP000004633"/>
    </source>
</evidence>